<feature type="transmembrane region" description="Helical" evidence="1">
    <location>
        <begin position="78"/>
        <end position="98"/>
    </location>
</feature>
<dbReference type="RefSeq" id="WP_250063279.1">
    <property type="nucleotide sequence ID" value="NZ_JAIKTS010000001.1"/>
</dbReference>
<gene>
    <name evidence="2" type="ORF">K5L01_07300</name>
</gene>
<keyword evidence="1" id="KW-0472">Membrane</keyword>
<organism evidence="2 3">
    <name type="scientific">Stenotrophomonas mori</name>
    <dbReference type="NCBI Taxonomy" id="2871096"/>
    <lineage>
        <taxon>Bacteria</taxon>
        <taxon>Pseudomonadati</taxon>
        <taxon>Pseudomonadota</taxon>
        <taxon>Gammaproteobacteria</taxon>
        <taxon>Lysobacterales</taxon>
        <taxon>Lysobacteraceae</taxon>
        <taxon>Stenotrophomonas</taxon>
    </lineage>
</organism>
<reference evidence="2 3" key="1">
    <citation type="submission" date="2021-08" db="EMBL/GenBank/DDBJ databases">
        <title>Novel members of of the genus Stenotrophomonas from differernt environment.</title>
        <authorList>
            <person name="Deng Y."/>
        </authorList>
    </citation>
    <scope>NUCLEOTIDE SEQUENCE [LARGE SCALE GENOMIC DNA]</scope>
    <source>
        <strain evidence="2 3">CPCC 101365</strain>
    </source>
</reference>
<protein>
    <submittedName>
        <fullName evidence="2">Uncharacterized protein</fullName>
    </submittedName>
</protein>
<feature type="transmembrane region" description="Helical" evidence="1">
    <location>
        <begin position="45"/>
        <end position="66"/>
    </location>
</feature>
<keyword evidence="1" id="KW-0812">Transmembrane</keyword>
<feature type="transmembrane region" description="Helical" evidence="1">
    <location>
        <begin position="12"/>
        <end position="33"/>
    </location>
</feature>
<evidence type="ECO:0000313" key="2">
    <source>
        <dbReference type="EMBL" id="MCL7714444.1"/>
    </source>
</evidence>
<evidence type="ECO:0000313" key="3">
    <source>
        <dbReference type="Proteomes" id="UP001431235"/>
    </source>
</evidence>
<evidence type="ECO:0000256" key="1">
    <source>
        <dbReference type="SAM" id="Phobius"/>
    </source>
</evidence>
<proteinExistence type="predicted"/>
<feature type="transmembrane region" description="Helical" evidence="1">
    <location>
        <begin position="110"/>
        <end position="128"/>
    </location>
</feature>
<sequence>MLMLSGGWEFLGLIVQPFLCFFGGLFLLVRIFLRRSVSGSARFLFLLYSFSCIAQLSFTVRVMVRFFKWGGVRKFDYFSIWILWGSVCFLLGVLMFFMEKIGRKFEEREYFLLFFIFAVLPWIGLFFFD</sequence>
<dbReference type="EMBL" id="JAIKTS010000001">
    <property type="protein sequence ID" value="MCL7714444.1"/>
    <property type="molecule type" value="Genomic_DNA"/>
</dbReference>
<comment type="caution">
    <text evidence="2">The sequence shown here is derived from an EMBL/GenBank/DDBJ whole genome shotgun (WGS) entry which is preliminary data.</text>
</comment>
<keyword evidence="3" id="KW-1185">Reference proteome</keyword>
<accession>A0ABT0SGK0</accession>
<dbReference type="Proteomes" id="UP001431235">
    <property type="component" value="Unassembled WGS sequence"/>
</dbReference>
<keyword evidence="1" id="KW-1133">Transmembrane helix</keyword>
<name>A0ABT0SGK0_9GAMM</name>